<protein>
    <recommendedName>
        <fullName evidence="1">Rad21/Rec8-like protein C-terminal eukaryotic domain-containing protein</fullName>
    </recommendedName>
</protein>
<dbReference type="AlphaFoldDB" id="A0AAF0D1C7"/>
<feature type="domain" description="Rad21/Rec8-like protein C-terminal eukaryotic" evidence="1">
    <location>
        <begin position="176"/>
        <end position="223"/>
    </location>
</feature>
<proteinExistence type="predicted"/>
<dbReference type="KEGG" id="oyw:OdinLCB4_005405"/>
<evidence type="ECO:0000259" key="1">
    <source>
        <dbReference type="Pfam" id="PF04824"/>
    </source>
</evidence>
<dbReference type="Proteomes" id="UP000186851">
    <property type="component" value="Chromosome"/>
</dbReference>
<gene>
    <name evidence="2" type="ORF">OdinLCB4_005405</name>
</gene>
<dbReference type="PANTHER" id="PTHR33969:SF2">
    <property type="entry name" value="SEGREGATION AND CONDENSATION PROTEIN A"/>
    <property type="match status" value="1"/>
</dbReference>
<evidence type="ECO:0000313" key="3">
    <source>
        <dbReference type="Proteomes" id="UP000186851"/>
    </source>
</evidence>
<dbReference type="PANTHER" id="PTHR33969">
    <property type="entry name" value="SEGREGATION AND CONDENSATION PROTEIN A"/>
    <property type="match status" value="1"/>
</dbReference>
<evidence type="ECO:0000313" key="2">
    <source>
        <dbReference type="EMBL" id="WEU39907.1"/>
    </source>
</evidence>
<reference evidence="2" key="1">
    <citation type="journal article" date="2017" name="Nature">
        <title>Asgard archaea illuminate the origin of eukaryotic cellular complexity.</title>
        <authorList>
            <person name="Zaremba-Niedzwiedzka K."/>
            <person name="Caceres E.F."/>
            <person name="Saw J.H."/>
            <person name="Backstrom D."/>
            <person name="Juzokaite L."/>
            <person name="Vancaester E."/>
            <person name="Seitz K.W."/>
            <person name="Anantharaman K."/>
            <person name="Starnawski P."/>
            <person name="Kjeldsen K.U."/>
            <person name="Scott M.B."/>
            <person name="Nunoura T."/>
            <person name="Banfield J.F."/>
            <person name="Schramm A."/>
            <person name="Baker B.J."/>
            <person name="Spang A."/>
            <person name="Ettema T.J.G."/>
        </authorList>
    </citation>
    <scope>NUCLEOTIDE SEQUENCE</scope>
    <source>
        <strain evidence="2">LCB_4</strain>
    </source>
</reference>
<dbReference type="Pfam" id="PF04824">
    <property type="entry name" value="Rad21_Rec8"/>
    <property type="match status" value="1"/>
</dbReference>
<name>A0AAF0D1C7_ODILC</name>
<accession>A0AAF0D1C7</accession>
<sequence>MQNNGEEEPFWLQPPWVILTDTLKLKKINLWNIEIDYLVKGFLEKMLLQEIVNFRVSGLALFSASLLYRWKTETLLKREEEEDPSRQQIEEEFKLLPPIIPPFRHTSRGISIGELLVALEKVLKEEASTKRRSLIKKNILENIQPLVYAIDPDRTQIERTLKNIYDLIKKKAAANKIVKFSDLLPNRDRMEIVKVFFCVLLLGFRGYIDLWQEEDYGEIFLTLLKDTDEIILGEPDAGCKA</sequence>
<dbReference type="InterPro" id="IPR023093">
    <property type="entry name" value="ScpA-like_C"/>
</dbReference>
<dbReference type="InterPro" id="IPR036390">
    <property type="entry name" value="WH_DNA-bd_sf"/>
</dbReference>
<reference evidence="2" key="2">
    <citation type="journal article" date="2022" name="Nat. Microbiol.">
        <title>A closed Candidatus Odinarchaeum chromosome exposes Asgard archaeal viruses.</title>
        <authorList>
            <person name="Tamarit D."/>
            <person name="Caceres E.F."/>
            <person name="Krupovic M."/>
            <person name="Nijland R."/>
            <person name="Eme L."/>
            <person name="Robinson N.P."/>
            <person name="Ettema T.J.G."/>
        </authorList>
    </citation>
    <scope>NUCLEOTIDE SEQUENCE</scope>
    <source>
        <strain evidence="2">LCB_4</strain>
    </source>
</reference>
<dbReference type="SUPFAM" id="SSF46785">
    <property type="entry name" value="Winged helix' DNA-binding domain"/>
    <property type="match status" value="1"/>
</dbReference>
<dbReference type="InterPro" id="IPR006909">
    <property type="entry name" value="Rad21/Rec8_C_eu"/>
</dbReference>
<dbReference type="InterPro" id="IPR003768">
    <property type="entry name" value="ScpA"/>
</dbReference>
<dbReference type="Gene3D" id="1.10.10.580">
    <property type="entry name" value="Structural maintenance of chromosome 1. Chain E"/>
    <property type="match status" value="1"/>
</dbReference>
<organism evidence="2 3">
    <name type="scientific">Odinarchaeota yellowstonii (strain LCB_4)</name>
    <dbReference type="NCBI Taxonomy" id="1841599"/>
    <lineage>
        <taxon>Archaea</taxon>
        <taxon>Promethearchaeati</taxon>
        <taxon>Candidatus Odinarchaeota</taxon>
        <taxon>Candidatus Odinarchaeia</taxon>
        <taxon>Candidatus Odinarchaeales</taxon>
        <taxon>Candidatus Odinarchaeaceae</taxon>
        <taxon>Candidatus Odinarchaeum</taxon>
    </lineage>
</organism>
<dbReference type="EMBL" id="CP091871">
    <property type="protein sequence ID" value="WEU39907.1"/>
    <property type="molecule type" value="Genomic_DNA"/>
</dbReference>